<organism evidence="2">
    <name type="scientific">Gongylonema pulchrum</name>
    <dbReference type="NCBI Taxonomy" id="637853"/>
    <lineage>
        <taxon>Eukaryota</taxon>
        <taxon>Metazoa</taxon>
        <taxon>Ecdysozoa</taxon>
        <taxon>Nematoda</taxon>
        <taxon>Chromadorea</taxon>
        <taxon>Rhabditida</taxon>
        <taxon>Spirurina</taxon>
        <taxon>Spiruromorpha</taxon>
        <taxon>Spiruroidea</taxon>
        <taxon>Gongylonematidae</taxon>
        <taxon>Gongylonema</taxon>
    </lineage>
</organism>
<keyword evidence="1" id="KW-1133">Transmembrane helix</keyword>
<reference evidence="2" key="1">
    <citation type="submission" date="2016-06" db="UniProtKB">
        <authorList>
            <consortium name="WormBaseParasite"/>
        </authorList>
    </citation>
    <scope>IDENTIFICATION</scope>
</reference>
<sequence>LKEKWWKKGAGQCDKLKTDARDLENYSLYGIFLFLLIGLILSILCAVLEFCIKAVQENREKKVSLWLVMKKRLLHKLGCFTDSNTTTETEHLEVALATVMDSHYENKMANKI</sequence>
<dbReference type="AlphaFoldDB" id="A0A183D2H7"/>
<dbReference type="WBParaSite" id="GPUH_0000292301-mRNA-1">
    <property type="protein sequence ID" value="GPUH_0000292301-mRNA-1"/>
    <property type="gene ID" value="GPUH_0000292301"/>
</dbReference>
<keyword evidence="1" id="KW-0812">Transmembrane</keyword>
<keyword evidence="1" id="KW-0472">Membrane</keyword>
<name>A0A183D2H7_9BILA</name>
<accession>A0A183D2H7</accession>
<proteinExistence type="predicted"/>
<evidence type="ECO:0000313" key="2">
    <source>
        <dbReference type="WBParaSite" id="GPUH_0000292301-mRNA-1"/>
    </source>
</evidence>
<evidence type="ECO:0000256" key="1">
    <source>
        <dbReference type="SAM" id="Phobius"/>
    </source>
</evidence>
<protein>
    <submittedName>
        <fullName evidence="2">Ion_trans domain-containing protein</fullName>
    </submittedName>
</protein>
<feature type="transmembrane region" description="Helical" evidence="1">
    <location>
        <begin position="26"/>
        <end position="52"/>
    </location>
</feature>